<reference evidence="2 3" key="1">
    <citation type="submission" date="2020-11" db="EMBL/GenBank/DDBJ databases">
        <title>Genome sequence of Enterococcus phage phi EF19G.</title>
        <authorList>
            <person name="Fukuda K."/>
            <person name="Matsuzaki S."/>
            <person name="Uchiyama J."/>
        </authorList>
    </citation>
    <scope>NUCLEOTIDE SEQUENCE [LARGE SCALE GENOMIC DNA]</scope>
    <source>
        <strain evidence="3">EF19G</strain>
    </source>
</reference>
<organism evidence="2 3">
    <name type="scientific">Enterococcus phage phi EF19G</name>
    <dbReference type="NCBI Taxonomy" id="2785386"/>
    <lineage>
        <taxon>Viruses</taxon>
        <taxon>Duplodnaviria</taxon>
        <taxon>Heunggongvirae</taxon>
        <taxon>Uroviricota</taxon>
        <taxon>Caudoviricetes</taxon>
        <taxon>Herelleviridae</taxon>
        <taxon>Brockvirinae</taxon>
        <taxon>Kochikohdavirus</taxon>
        <taxon>Kochikohdavirus Ef19g</taxon>
    </lineage>
</organism>
<dbReference type="EMBL" id="LC596379">
    <property type="protein sequence ID" value="BCN33513.1"/>
    <property type="molecule type" value="Genomic_DNA"/>
</dbReference>
<protein>
    <submittedName>
        <fullName evidence="2">Uncharacterized protein</fullName>
    </submittedName>
</protein>
<proteinExistence type="predicted"/>
<dbReference type="Proteomes" id="UP000594963">
    <property type="component" value="Segment"/>
</dbReference>
<accession>A0A7R7IF98</accession>
<name>A0A7R7IF98_9CAUD</name>
<keyword evidence="1" id="KW-0175">Coiled coil</keyword>
<evidence type="ECO:0000256" key="1">
    <source>
        <dbReference type="SAM" id="Coils"/>
    </source>
</evidence>
<evidence type="ECO:0000313" key="2">
    <source>
        <dbReference type="EMBL" id="BCN33513.1"/>
    </source>
</evidence>
<sequence>MVNMRTIYVEVNDEGYVEGWGSNLSGNNNIHSVTIEDNDQFFYKNSLNFKYSNGSLVFDEDKALHSAKLAKKDEMLTACNYEKNLPLTFKLDNENYFAQPLTAEELNETILPLLSGLTETVPLELVKVSDDVQVTLQVGYSVIKNLYDYTNLINEYLNKKLEVDVFKMIDEATTFEEVEEVSWKTTTSDELPNQPKIEDLPINNNQEIVDKLKQENKELKQRVEFNELALMDAINMFSEMNK</sequence>
<feature type="coiled-coil region" evidence="1">
    <location>
        <begin position="202"/>
        <end position="229"/>
    </location>
</feature>
<gene>
    <name evidence="2" type="ORF">kochiEF19G_0340</name>
</gene>
<evidence type="ECO:0000313" key="3">
    <source>
        <dbReference type="Proteomes" id="UP000594963"/>
    </source>
</evidence>
<keyword evidence="3" id="KW-1185">Reference proteome</keyword>